<feature type="compositionally biased region" description="Polar residues" evidence="8">
    <location>
        <begin position="736"/>
        <end position="752"/>
    </location>
</feature>
<keyword evidence="7" id="KW-0653">Protein transport</keyword>
<organism evidence="11 12">
    <name type="scientific">Cristinia sonorae</name>
    <dbReference type="NCBI Taxonomy" id="1940300"/>
    <lineage>
        <taxon>Eukaryota</taxon>
        <taxon>Fungi</taxon>
        <taxon>Dikarya</taxon>
        <taxon>Basidiomycota</taxon>
        <taxon>Agaricomycotina</taxon>
        <taxon>Agaricomycetes</taxon>
        <taxon>Agaricomycetidae</taxon>
        <taxon>Agaricales</taxon>
        <taxon>Pleurotineae</taxon>
        <taxon>Stephanosporaceae</taxon>
        <taxon>Cristinia</taxon>
    </lineage>
</organism>
<feature type="compositionally biased region" description="Basic and acidic residues" evidence="8">
    <location>
        <begin position="875"/>
        <end position="885"/>
    </location>
</feature>
<reference evidence="11" key="1">
    <citation type="journal article" date="2021" name="New Phytol.">
        <title>Evolutionary innovations through gain and loss of genes in the ectomycorrhizal Boletales.</title>
        <authorList>
            <person name="Wu G."/>
            <person name="Miyauchi S."/>
            <person name="Morin E."/>
            <person name="Kuo A."/>
            <person name="Drula E."/>
            <person name="Varga T."/>
            <person name="Kohler A."/>
            <person name="Feng B."/>
            <person name="Cao Y."/>
            <person name="Lipzen A."/>
            <person name="Daum C."/>
            <person name="Hundley H."/>
            <person name="Pangilinan J."/>
            <person name="Johnson J."/>
            <person name="Barry K."/>
            <person name="LaButti K."/>
            <person name="Ng V."/>
            <person name="Ahrendt S."/>
            <person name="Min B."/>
            <person name="Choi I.G."/>
            <person name="Park H."/>
            <person name="Plett J.M."/>
            <person name="Magnuson J."/>
            <person name="Spatafora J.W."/>
            <person name="Nagy L.G."/>
            <person name="Henrissat B."/>
            <person name="Grigoriev I.V."/>
            <person name="Yang Z.L."/>
            <person name="Xu J."/>
            <person name="Martin F.M."/>
        </authorList>
    </citation>
    <scope>NUCLEOTIDE SEQUENCE</scope>
    <source>
        <strain evidence="11">KKN 215</strain>
    </source>
</reference>
<evidence type="ECO:0000256" key="7">
    <source>
        <dbReference type="RuleBase" id="RU364101"/>
    </source>
</evidence>
<dbReference type="GO" id="GO:0015031">
    <property type="term" value="P:protein transport"/>
    <property type="evidence" value="ECO:0007669"/>
    <property type="project" value="UniProtKB-KW"/>
</dbReference>
<dbReference type="GO" id="GO:0012507">
    <property type="term" value="C:ER to Golgi transport vesicle membrane"/>
    <property type="evidence" value="ECO:0007669"/>
    <property type="project" value="TreeGrafter"/>
</dbReference>
<feature type="compositionally biased region" description="Polar residues" evidence="8">
    <location>
        <begin position="818"/>
        <end position="832"/>
    </location>
</feature>
<dbReference type="GO" id="GO:0016192">
    <property type="term" value="P:vesicle-mediated transport"/>
    <property type="evidence" value="ECO:0007669"/>
    <property type="project" value="UniProtKB-KW"/>
</dbReference>
<evidence type="ECO:0000256" key="5">
    <source>
        <dbReference type="ARBA" id="ARBA00022892"/>
    </source>
</evidence>
<keyword evidence="4 7" id="KW-0256">Endoplasmic reticulum</keyword>
<evidence type="ECO:0000256" key="8">
    <source>
        <dbReference type="SAM" id="MobiDB-lite"/>
    </source>
</evidence>
<feature type="domain" description="Sec16 central conserved" evidence="10">
    <location>
        <begin position="91"/>
        <end position="223"/>
    </location>
</feature>
<feature type="compositionally biased region" description="Low complexity" evidence="8">
    <location>
        <begin position="851"/>
        <end position="871"/>
    </location>
</feature>
<feature type="region of interest" description="Disordered" evidence="8">
    <location>
        <begin position="736"/>
        <end position="783"/>
    </location>
</feature>
<name>A0A8K0UXH9_9AGAR</name>
<dbReference type="GO" id="GO:0070973">
    <property type="term" value="P:protein localization to endoplasmic reticulum exit site"/>
    <property type="evidence" value="ECO:0007669"/>
    <property type="project" value="TreeGrafter"/>
</dbReference>
<dbReference type="CDD" id="cd09233">
    <property type="entry name" value="ACE1-Sec16-like"/>
    <property type="match status" value="1"/>
</dbReference>
<keyword evidence="5 7" id="KW-0931">ER-Golgi transport</keyword>
<accession>A0A8K0UXH9</accession>
<dbReference type="Proteomes" id="UP000813824">
    <property type="component" value="Unassembled WGS sequence"/>
</dbReference>
<feature type="region of interest" description="Disordered" evidence="8">
    <location>
        <begin position="1"/>
        <end position="56"/>
    </location>
</feature>
<dbReference type="InterPro" id="IPR024298">
    <property type="entry name" value="Sec16_Sec23-bd"/>
</dbReference>
<evidence type="ECO:0000313" key="12">
    <source>
        <dbReference type="Proteomes" id="UP000813824"/>
    </source>
</evidence>
<gene>
    <name evidence="11" type="ORF">BXZ70DRAFT_997853</name>
</gene>
<evidence type="ECO:0000313" key="11">
    <source>
        <dbReference type="EMBL" id="KAH8106975.1"/>
    </source>
</evidence>
<dbReference type="AlphaFoldDB" id="A0A8K0UXH9"/>
<comment type="similarity">
    <text evidence="2 7">Belongs to the SEC16 family.</text>
</comment>
<keyword evidence="7" id="KW-0472">Membrane</keyword>
<evidence type="ECO:0000256" key="4">
    <source>
        <dbReference type="ARBA" id="ARBA00022824"/>
    </source>
</evidence>
<feature type="domain" description="Sec16 Sec23-binding" evidence="9">
    <location>
        <begin position="297"/>
        <end position="624"/>
    </location>
</feature>
<feature type="region of interest" description="Disordered" evidence="8">
    <location>
        <begin position="818"/>
        <end position="911"/>
    </location>
</feature>
<evidence type="ECO:0000256" key="1">
    <source>
        <dbReference type="ARBA" id="ARBA00004397"/>
    </source>
</evidence>
<dbReference type="PANTHER" id="PTHR13402">
    <property type="entry name" value="RGPR-RELATED"/>
    <property type="match status" value="1"/>
</dbReference>
<comment type="subcellular location">
    <subcellularLocation>
        <location evidence="1">Endoplasmic reticulum membrane</location>
        <topology evidence="1">Peripheral membrane protein</topology>
        <orientation evidence="1">Cytoplasmic side</orientation>
    </subcellularLocation>
</comment>
<dbReference type="Pfam" id="PF12932">
    <property type="entry name" value="Sec16"/>
    <property type="match status" value="1"/>
</dbReference>
<dbReference type="InterPro" id="IPR024340">
    <property type="entry name" value="Sec16_CCD"/>
</dbReference>
<keyword evidence="12" id="KW-1185">Reference proteome</keyword>
<feature type="region of interest" description="Disordered" evidence="8">
    <location>
        <begin position="930"/>
        <end position="1053"/>
    </location>
</feature>
<dbReference type="EMBL" id="JAEVFJ010000002">
    <property type="protein sequence ID" value="KAH8106975.1"/>
    <property type="molecule type" value="Genomic_DNA"/>
</dbReference>
<feature type="compositionally biased region" description="Polar residues" evidence="8">
    <location>
        <begin position="949"/>
        <end position="959"/>
    </location>
</feature>
<dbReference type="Gene3D" id="1.25.40.1030">
    <property type="match status" value="1"/>
</dbReference>
<feature type="compositionally biased region" description="Basic and acidic residues" evidence="8">
    <location>
        <begin position="754"/>
        <end position="766"/>
    </location>
</feature>
<proteinExistence type="inferred from homology"/>
<comment type="function">
    <text evidence="6 7">Involved in the initiation of assembly of the COPII coat required for the formation of transport vesicles from the endoplasmic reticulum (ER) and the selection of cargo molecules. Also involved in autophagy.</text>
</comment>
<dbReference type="GO" id="GO:0070971">
    <property type="term" value="C:endoplasmic reticulum exit site"/>
    <property type="evidence" value="ECO:0007669"/>
    <property type="project" value="TreeGrafter"/>
</dbReference>
<dbReference type="GO" id="GO:0005789">
    <property type="term" value="C:endoplasmic reticulum membrane"/>
    <property type="evidence" value="ECO:0007669"/>
    <property type="project" value="UniProtKB-SubCell"/>
</dbReference>
<dbReference type="Pfam" id="PF12931">
    <property type="entry name" value="TPR_Sec16"/>
    <property type="match status" value="1"/>
</dbReference>
<feature type="region of interest" description="Disordered" evidence="8">
    <location>
        <begin position="669"/>
        <end position="689"/>
    </location>
</feature>
<evidence type="ECO:0000256" key="6">
    <source>
        <dbReference type="ARBA" id="ARBA00024687"/>
    </source>
</evidence>
<keyword evidence="3 7" id="KW-0813">Transport</keyword>
<dbReference type="OrthoDB" id="8918678at2759"/>
<evidence type="ECO:0000259" key="9">
    <source>
        <dbReference type="Pfam" id="PF12931"/>
    </source>
</evidence>
<dbReference type="GO" id="GO:0007030">
    <property type="term" value="P:Golgi organization"/>
    <property type="evidence" value="ECO:0007669"/>
    <property type="project" value="TreeGrafter"/>
</dbReference>
<evidence type="ECO:0000256" key="2">
    <source>
        <dbReference type="ARBA" id="ARBA00005927"/>
    </source>
</evidence>
<feature type="compositionally biased region" description="Polar residues" evidence="8">
    <location>
        <begin position="774"/>
        <end position="783"/>
    </location>
</feature>
<protein>
    <recommendedName>
        <fullName evidence="7">Protein transport protein sec16</fullName>
    </recommendedName>
</protein>
<sequence>MSSSSTLSLSSAPPKDPYAPSSHSRQPSVDSYKYSSPPQSFHVPSESAFAAPTTPGVQTLSVPTRLTQAPYAPSPSLLGSNDPLGRTSVRIPVVSFGFGGKLVTCFHGASNIGVGFDVAINSRDVHIRTLHKIIPQSALDNSSASYPGPLFLDPGTPVTSLVRTATTTQAKTKKTRVVKYLDERAEEISQGLGYLHRESLEGRRAEATLTLLLLLKVMVENDGKLSGSAQIDAAVRKALVPHVASQEPAAADSMGSPPLVPHGFTSIPSAPFGSVGSVHNDSPISVNTLRSAHLDKIQEYLIRGERRLAFQYAADEKLWAHAMVIASSIDRDAWKEVVREFIQAELTINSSAAGRESLRVAYSLYAGHGAASVEQLAPQKLLINNVAGLQAPPLHGSTVTPLSPNFPLTAPSVPIAQEVLSKWMETATMIITNPMTTEASSALTALGDQLLSNHWIEAAHVCYLLSPQTSPMGGANNVAARVVLVGGANPATSPSFWKNLDPVIFTEIAEFALSLGTTAKGQEAFGGLPHLQAYRLIRATYLAEIGHVQVAHRYCEAISSSLGRSSPYVHSTLLAELKSLTDRLIAAPQLDKSGSWIGSKMTRPSLDKLGNWLEGRLTSFIAGEGDTPTSDTPHKLDHSFSGPFAHYSQITSATPSNIPTPQRSMTDLTEVSNHAPTPPYRSGSAMALRPPASVPINRASSAMDYVRRKASPVPRVSSASAATASFADAYSPDTNGYSHFSESTPKPYQGPSNRRLETSTETDERSSVAPHTGSWWNDTTESTVPTPTVANFVKAEGVALESTDGFVSLMDDNAFSVTPTPSSMKGSYSNQSHVDEVDEEDDLGFGNSSRRSTQVERSNSSSSTQSTATVTKPTEPAKDSDKPAEVKPPASSGWLSRLWKRGETPGPVKANLGEQTSFYYDKDLKRWVNKNSSGEEEKPAALPPPPRAQTASPGTSTARLPTGPPLARTPPVRPATTTIDLTDSPPKQPPMRIRSNLVPPDAQSAPSTPAPPRTPLSMDAPLGDGPPPPGARARAAQAKRNVRNRYVDVFQQQ</sequence>
<comment type="caution">
    <text evidence="11">The sequence shown here is derived from an EMBL/GenBank/DDBJ whole genome shotgun (WGS) entry which is preliminary data.</text>
</comment>
<evidence type="ECO:0000259" key="10">
    <source>
        <dbReference type="Pfam" id="PF12932"/>
    </source>
</evidence>
<dbReference type="PANTHER" id="PTHR13402:SF6">
    <property type="entry name" value="SECRETORY 16, ISOFORM I"/>
    <property type="match status" value="1"/>
</dbReference>
<feature type="compositionally biased region" description="Polar residues" evidence="8">
    <location>
        <begin position="21"/>
        <end position="39"/>
    </location>
</feature>
<feature type="compositionally biased region" description="Low complexity" evidence="8">
    <location>
        <begin position="1"/>
        <end position="11"/>
    </location>
</feature>
<feature type="compositionally biased region" description="Pro residues" evidence="8">
    <location>
        <begin position="962"/>
        <end position="973"/>
    </location>
</feature>
<dbReference type="GO" id="GO:0006914">
    <property type="term" value="P:autophagy"/>
    <property type="evidence" value="ECO:0007669"/>
    <property type="project" value="UniProtKB-KW"/>
</dbReference>
<keyword evidence="7" id="KW-0072">Autophagy</keyword>
<evidence type="ECO:0000256" key="3">
    <source>
        <dbReference type="ARBA" id="ARBA00022448"/>
    </source>
</evidence>